<dbReference type="GO" id="GO:0004527">
    <property type="term" value="F:exonuclease activity"/>
    <property type="evidence" value="ECO:0007669"/>
    <property type="project" value="UniProtKB-KW"/>
</dbReference>
<dbReference type="InterPro" id="IPR012310">
    <property type="entry name" value="DNA_ligase_ATP-dep_cent"/>
</dbReference>
<dbReference type="PANTHER" id="PTHR42705">
    <property type="entry name" value="BIFUNCTIONAL NON-HOMOLOGOUS END JOINING PROTEIN LIGD"/>
    <property type="match status" value="1"/>
</dbReference>
<dbReference type="GO" id="GO:0006310">
    <property type="term" value="P:DNA recombination"/>
    <property type="evidence" value="ECO:0007669"/>
    <property type="project" value="UniProtKB-KW"/>
</dbReference>
<evidence type="ECO:0000256" key="17">
    <source>
        <dbReference type="ARBA" id="ARBA00023211"/>
    </source>
</evidence>
<dbReference type="CDD" id="cd04862">
    <property type="entry name" value="PaeLigD_Pol_like"/>
    <property type="match status" value="1"/>
</dbReference>
<keyword evidence="11" id="KW-0269">Exonuclease</keyword>
<comment type="cofactor">
    <cofactor evidence="1">
        <name>Mn(2+)</name>
        <dbReference type="ChEBI" id="CHEBI:29035"/>
    </cofactor>
</comment>
<feature type="region of interest" description="Disordered" evidence="21">
    <location>
        <begin position="205"/>
        <end position="231"/>
    </location>
</feature>
<dbReference type="NCBIfam" id="TIGR02778">
    <property type="entry name" value="ligD_pol"/>
    <property type="match status" value="1"/>
</dbReference>
<evidence type="ECO:0000256" key="8">
    <source>
        <dbReference type="ARBA" id="ARBA00022741"/>
    </source>
</evidence>
<evidence type="ECO:0000313" key="23">
    <source>
        <dbReference type="EMBL" id="AWI54578.1"/>
    </source>
</evidence>
<dbReference type="RefSeq" id="WP_109037572.1">
    <property type="nucleotide sequence ID" value="NZ_CP029210.1"/>
</dbReference>
<dbReference type="InterPro" id="IPR014144">
    <property type="entry name" value="LigD_PE_domain"/>
</dbReference>
<protein>
    <recommendedName>
        <fullName evidence="2">DNA ligase (ATP)</fullName>
        <ecNumber evidence="2">6.5.1.1</ecNumber>
    </recommendedName>
    <alternativeName>
        <fullName evidence="19">NHEJ DNA polymerase</fullName>
    </alternativeName>
</protein>
<evidence type="ECO:0000256" key="7">
    <source>
        <dbReference type="ARBA" id="ARBA00022723"/>
    </source>
</evidence>
<dbReference type="NCBIfam" id="TIGR02777">
    <property type="entry name" value="LigD_PE_dom"/>
    <property type="match status" value="1"/>
</dbReference>
<dbReference type="Pfam" id="PF04679">
    <property type="entry name" value="DNA_ligase_A_C"/>
    <property type="match status" value="1"/>
</dbReference>
<dbReference type="GO" id="GO:0003677">
    <property type="term" value="F:DNA binding"/>
    <property type="evidence" value="ECO:0007669"/>
    <property type="project" value="UniProtKB-KW"/>
</dbReference>
<dbReference type="PROSITE" id="PS50160">
    <property type="entry name" value="DNA_LIGASE_A3"/>
    <property type="match status" value="1"/>
</dbReference>
<proteinExistence type="predicted"/>
<evidence type="ECO:0000256" key="5">
    <source>
        <dbReference type="ARBA" id="ARBA00022695"/>
    </source>
</evidence>
<dbReference type="CDD" id="cd07906">
    <property type="entry name" value="Adenylation_DNA_ligase_LigD_LigC"/>
    <property type="match status" value="1"/>
</dbReference>
<gene>
    <name evidence="23" type="primary">ligD</name>
    <name evidence="23" type="ORF">DEH84_14965</name>
</gene>
<dbReference type="Proteomes" id="UP000244892">
    <property type="component" value="Chromosome"/>
</dbReference>
<dbReference type="GO" id="GO:0003887">
    <property type="term" value="F:DNA-directed DNA polymerase activity"/>
    <property type="evidence" value="ECO:0007669"/>
    <property type="project" value="UniProtKB-KW"/>
</dbReference>
<dbReference type="GO" id="GO:0003910">
    <property type="term" value="F:DNA ligase (ATP) activity"/>
    <property type="evidence" value="ECO:0007669"/>
    <property type="project" value="UniProtKB-EC"/>
</dbReference>
<keyword evidence="13" id="KW-0239">DNA-directed DNA polymerase</keyword>
<feature type="domain" description="ATP-dependent DNA ligase family profile" evidence="22">
    <location>
        <begin position="330"/>
        <end position="461"/>
    </location>
</feature>
<dbReference type="GO" id="GO:0005524">
    <property type="term" value="F:ATP binding"/>
    <property type="evidence" value="ECO:0007669"/>
    <property type="project" value="UniProtKB-KW"/>
</dbReference>
<evidence type="ECO:0000256" key="20">
    <source>
        <dbReference type="ARBA" id="ARBA00034003"/>
    </source>
</evidence>
<evidence type="ECO:0000256" key="2">
    <source>
        <dbReference type="ARBA" id="ARBA00012727"/>
    </source>
</evidence>
<dbReference type="InterPro" id="IPR014146">
    <property type="entry name" value="LigD_ligase_dom"/>
</dbReference>
<dbReference type="SUPFAM" id="SSF50249">
    <property type="entry name" value="Nucleic acid-binding proteins"/>
    <property type="match status" value="1"/>
</dbReference>
<evidence type="ECO:0000256" key="6">
    <source>
        <dbReference type="ARBA" id="ARBA00022722"/>
    </source>
</evidence>
<keyword evidence="8" id="KW-0547">Nucleotide-binding</keyword>
<dbReference type="OrthoDB" id="9802472at2"/>
<dbReference type="GO" id="GO:0046872">
    <property type="term" value="F:metal ion binding"/>
    <property type="evidence" value="ECO:0007669"/>
    <property type="project" value="UniProtKB-KW"/>
</dbReference>
<dbReference type="GO" id="GO:0006281">
    <property type="term" value="P:DNA repair"/>
    <property type="evidence" value="ECO:0007669"/>
    <property type="project" value="UniProtKB-KW"/>
</dbReference>
<dbReference type="Pfam" id="PF21686">
    <property type="entry name" value="LigD_Prim-Pol"/>
    <property type="match status" value="1"/>
</dbReference>
<dbReference type="Pfam" id="PF01068">
    <property type="entry name" value="DNA_ligase_A_M"/>
    <property type="match status" value="1"/>
</dbReference>
<dbReference type="EC" id="6.5.1.1" evidence="2"/>
<keyword evidence="17" id="KW-0464">Manganese</keyword>
<dbReference type="Pfam" id="PF13298">
    <property type="entry name" value="LigD_N"/>
    <property type="match status" value="1"/>
</dbReference>
<dbReference type="NCBIfam" id="TIGR02776">
    <property type="entry name" value="NHEJ_ligase_prk"/>
    <property type="match status" value="1"/>
</dbReference>
<dbReference type="Gene3D" id="2.40.50.140">
    <property type="entry name" value="Nucleic acid-binding proteins"/>
    <property type="match status" value="1"/>
</dbReference>
<dbReference type="AlphaFoldDB" id="A0A2U8FUW1"/>
<comment type="catalytic activity">
    <reaction evidence="20">
        <text>ATP + (deoxyribonucleotide)n-3'-hydroxyl + 5'-phospho-(deoxyribonucleotide)m = (deoxyribonucleotide)n+m + AMP + diphosphate.</text>
        <dbReference type="EC" id="6.5.1.1"/>
    </reaction>
</comment>
<dbReference type="InterPro" id="IPR014145">
    <property type="entry name" value="LigD_pol_dom"/>
</dbReference>
<keyword evidence="14" id="KW-0238">DNA-binding</keyword>
<dbReference type="SUPFAM" id="SSF56091">
    <property type="entry name" value="DNA ligase/mRNA capping enzyme, catalytic domain"/>
    <property type="match status" value="1"/>
</dbReference>
<keyword evidence="12" id="KW-0067">ATP-binding</keyword>
<evidence type="ECO:0000256" key="19">
    <source>
        <dbReference type="ARBA" id="ARBA00029943"/>
    </source>
</evidence>
<dbReference type="NCBIfam" id="NF004628">
    <property type="entry name" value="PRK05972.1"/>
    <property type="match status" value="1"/>
</dbReference>
<dbReference type="InterPro" id="IPR012309">
    <property type="entry name" value="DNA_ligase_ATP-dep_C"/>
</dbReference>
<dbReference type="EMBL" id="CP029210">
    <property type="protein sequence ID" value="AWI54578.1"/>
    <property type="molecule type" value="Genomic_DNA"/>
</dbReference>
<evidence type="ECO:0000256" key="10">
    <source>
        <dbReference type="ARBA" id="ARBA00022801"/>
    </source>
</evidence>
<sequence>MKPAGDALSRYRAKRNFERTEEPPGDPGRSGNRLGFVIQKHAATRLHYDFRLELDGVLLSWAVPKGPSYDPTERRMAIEVEAHPLSYARFEGRIPPGQYGAGTVIVWDEGWWTPEGDPQQALKAGKLVFTLHGQKMQGRWELVRIARGGERQPPWLLFKKRDAHARPHAEFDVVSAWPDSVLAHPLSEADRRAVFPAVHAPAPAPALPVSHDDVENPGEPPSPGSLRGARKAALPATLAPQLATLASALPAEGEWRCELKLDGYRLLIRIARGRARLLTRSGLDWSDRMPHLVKAFAALGLNAGWLDGEIVVLGPQGTPDFHALQNAFDAGRRTDDIVCFLFDVPYADGHDLRAVPLQARRAWLRGLLATHATRHDDGLLRFSADFDAPVQTVLGTACALGLEGVMAKRQDAPYVSARTETWLKLKCRQRQEFVVCGYAPRSDDADRVGALLLGVHDAQGRLVPAGNVGTGWSAEQARALRQRLAPLEMPSPPFDGQAVPEAGTQIGRRTGRKRPPTRSETEARWLRPQQVAEVAFSAWTPDHRIRHATFIALRDDKPARAIVREQPRLPDTPQPMSRPLKVTHGERVLDATSGVTKLDLVRYYAAVANRMLPHLQGRPCALLRAPEGVGGALFFQRHGGPGRAPELTELDPALWPGHAALLSVDHADALVAAAQWNAIEFHTWNAPARHMDRPDRMVFDLDPGEGTIWPQVQEGALLVRTLLEELRLACWLKTSGGKGLHVVVPIVPRWPHEVVKALSKAMVQHLARTLPSRFVARSGPANRVGRIFVDYLRNGHAATTVAAFSARARPGLGVSMPVAWDDLASLRSGAHWTVQTAREHLSFQSVDPWADYARTPQALDDAMAAMGLRPASVAS</sequence>
<dbReference type="CDD" id="cd07971">
    <property type="entry name" value="OBF_DNA_ligase_LigD"/>
    <property type="match status" value="1"/>
</dbReference>
<keyword evidence="24" id="KW-1185">Reference proteome</keyword>
<dbReference type="InterPro" id="IPR052171">
    <property type="entry name" value="NHEJ_LigD"/>
</dbReference>
<keyword evidence="15" id="KW-0233">DNA recombination</keyword>
<keyword evidence="5" id="KW-0548">Nucleotidyltransferase</keyword>
<evidence type="ECO:0000256" key="1">
    <source>
        <dbReference type="ARBA" id="ARBA00001936"/>
    </source>
</evidence>
<evidence type="ECO:0000256" key="4">
    <source>
        <dbReference type="ARBA" id="ARBA00022679"/>
    </source>
</evidence>
<keyword evidence="7" id="KW-0479">Metal-binding</keyword>
<evidence type="ECO:0000313" key="24">
    <source>
        <dbReference type="Proteomes" id="UP000244892"/>
    </source>
</evidence>
<evidence type="ECO:0000256" key="18">
    <source>
        <dbReference type="ARBA" id="ARBA00023268"/>
    </source>
</evidence>
<evidence type="ECO:0000256" key="9">
    <source>
        <dbReference type="ARBA" id="ARBA00022763"/>
    </source>
</evidence>
<keyword evidence="6" id="KW-0540">Nuclease</keyword>
<keyword evidence="3 23" id="KW-0436">Ligase</keyword>
<keyword evidence="18" id="KW-0511">Multifunctional enzyme</keyword>
<name>A0A2U8FUW1_9BURK</name>
<evidence type="ECO:0000256" key="13">
    <source>
        <dbReference type="ARBA" id="ARBA00022932"/>
    </source>
</evidence>
<evidence type="ECO:0000256" key="12">
    <source>
        <dbReference type="ARBA" id="ARBA00022840"/>
    </source>
</evidence>
<evidence type="ECO:0000256" key="16">
    <source>
        <dbReference type="ARBA" id="ARBA00023204"/>
    </source>
</evidence>
<dbReference type="Gene3D" id="3.30.1490.70">
    <property type="match status" value="1"/>
</dbReference>
<dbReference type="InterPro" id="IPR014143">
    <property type="entry name" value="NHEJ_ligase_prk"/>
</dbReference>
<evidence type="ECO:0000256" key="14">
    <source>
        <dbReference type="ARBA" id="ARBA00023125"/>
    </source>
</evidence>
<dbReference type="NCBIfam" id="TIGR02779">
    <property type="entry name" value="NHEJ_ligase_lig"/>
    <property type="match status" value="1"/>
</dbReference>
<evidence type="ECO:0000256" key="3">
    <source>
        <dbReference type="ARBA" id="ARBA00022598"/>
    </source>
</evidence>
<organism evidence="23 24">
    <name type="scientific">Aquabacterium olei</name>
    <dbReference type="NCBI Taxonomy" id="1296669"/>
    <lineage>
        <taxon>Bacteria</taxon>
        <taxon>Pseudomonadati</taxon>
        <taxon>Pseudomonadota</taxon>
        <taxon>Betaproteobacteria</taxon>
        <taxon>Burkholderiales</taxon>
        <taxon>Aquabacterium</taxon>
    </lineage>
</organism>
<feature type="region of interest" description="Disordered" evidence="21">
    <location>
        <begin position="1"/>
        <end position="33"/>
    </location>
</feature>
<keyword evidence="9" id="KW-0227">DNA damage</keyword>
<evidence type="ECO:0000259" key="22">
    <source>
        <dbReference type="PROSITE" id="PS50160"/>
    </source>
</evidence>
<dbReference type="PANTHER" id="PTHR42705:SF2">
    <property type="entry name" value="BIFUNCTIONAL NON-HOMOLOGOUS END JOINING PROTEIN LIGD"/>
    <property type="match status" value="1"/>
</dbReference>
<evidence type="ECO:0000256" key="11">
    <source>
        <dbReference type="ARBA" id="ARBA00022839"/>
    </source>
</evidence>
<evidence type="ECO:0000256" key="15">
    <source>
        <dbReference type="ARBA" id="ARBA00023172"/>
    </source>
</evidence>
<reference evidence="23 24" key="1">
    <citation type="submission" date="2018-05" db="EMBL/GenBank/DDBJ databases">
        <title>complete genome sequence of Aquabacterium olei NBRC 110486.</title>
        <authorList>
            <person name="Tang B."/>
            <person name="Chang J."/>
            <person name="Zhang L."/>
            <person name="Yang H."/>
        </authorList>
    </citation>
    <scope>NUCLEOTIDE SEQUENCE [LARGE SCALE GENOMIC DNA]</scope>
    <source>
        <strain evidence="23 24">NBRC 110486</strain>
    </source>
</reference>
<keyword evidence="10" id="KW-0378">Hydrolase</keyword>
<dbReference type="Gene3D" id="3.30.470.30">
    <property type="entry name" value="DNA ligase/mRNA capping enzyme"/>
    <property type="match status" value="1"/>
</dbReference>
<dbReference type="InterPro" id="IPR012340">
    <property type="entry name" value="NA-bd_OB-fold"/>
</dbReference>
<evidence type="ECO:0000256" key="21">
    <source>
        <dbReference type="SAM" id="MobiDB-lite"/>
    </source>
</evidence>
<dbReference type="Gene3D" id="3.90.920.10">
    <property type="entry name" value="DNA primase, PRIM domain"/>
    <property type="match status" value="1"/>
</dbReference>
<dbReference type="InterPro" id="IPR033651">
    <property type="entry name" value="PaeLigD_Pol-like"/>
</dbReference>
<keyword evidence="16" id="KW-0234">DNA repair</keyword>
<accession>A0A2U8FUW1</accession>
<keyword evidence="4" id="KW-0808">Transferase</keyword>
<dbReference type="KEGG" id="aon:DEH84_14965"/>